<name>A0A165R717_9AGAM</name>
<dbReference type="OrthoDB" id="5314275at2759"/>
<dbReference type="InterPro" id="IPR028018">
    <property type="entry name" value="DUF4646"/>
</dbReference>
<protein>
    <submittedName>
        <fullName evidence="1">Uncharacterized protein</fullName>
    </submittedName>
</protein>
<keyword evidence="2" id="KW-1185">Reference proteome</keyword>
<reference evidence="1 2" key="1">
    <citation type="journal article" date="2016" name="Mol. Biol. Evol.">
        <title>Comparative Genomics of Early-Diverging Mushroom-Forming Fungi Provides Insights into the Origins of Lignocellulose Decay Capabilities.</title>
        <authorList>
            <person name="Nagy L.G."/>
            <person name="Riley R."/>
            <person name="Tritt A."/>
            <person name="Adam C."/>
            <person name="Daum C."/>
            <person name="Floudas D."/>
            <person name="Sun H."/>
            <person name="Yadav J.S."/>
            <person name="Pangilinan J."/>
            <person name="Larsson K.H."/>
            <person name="Matsuura K."/>
            <person name="Barry K."/>
            <person name="Labutti K."/>
            <person name="Kuo R."/>
            <person name="Ohm R.A."/>
            <person name="Bhattacharya S.S."/>
            <person name="Shirouzu T."/>
            <person name="Yoshinaga Y."/>
            <person name="Martin F.M."/>
            <person name="Grigoriev I.V."/>
            <person name="Hibbett D.S."/>
        </authorList>
    </citation>
    <scope>NUCLEOTIDE SEQUENCE [LARGE SCALE GENOMIC DNA]</scope>
    <source>
        <strain evidence="1 2">HHB14362 ss-1</strain>
    </source>
</reference>
<dbReference type="STRING" id="1314782.A0A165R717"/>
<dbReference type="Proteomes" id="UP000076761">
    <property type="component" value="Unassembled WGS sequence"/>
</dbReference>
<feature type="non-terminal residue" evidence="1">
    <location>
        <position position="138"/>
    </location>
</feature>
<proteinExistence type="predicted"/>
<organism evidence="1 2">
    <name type="scientific">Neolentinus lepideus HHB14362 ss-1</name>
    <dbReference type="NCBI Taxonomy" id="1314782"/>
    <lineage>
        <taxon>Eukaryota</taxon>
        <taxon>Fungi</taxon>
        <taxon>Dikarya</taxon>
        <taxon>Basidiomycota</taxon>
        <taxon>Agaricomycotina</taxon>
        <taxon>Agaricomycetes</taxon>
        <taxon>Gloeophyllales</taxon>
        <taxon>Gloeophyllaceae</taxon>
        <taxon>Neolentinus</taxon>
    </lineage>
</organism>
<dbReference type="EMBL" id="KV425585">
    <property type="protein sequence ID" value="KZT23391.1"/>
    <property type="molecule type" value="Genomic_DNA"/>
</dbReference>
<dbReference type="InParanoid" id="A0A165R717"/>
<dbReference type="AlphaFoldDB" id="A0A165R717"/>
<feature type="non-terminal residue" evidence="1">
    <location>
        <position position="1"/>
    </location>
</feature>
<sequence>LDPPPPSFSRPVPQYVAYEPFPTMVTLGLGKDLGDGFMEMPPPSVVQPHPFARHDVQEADWLRFLADIKAAGKLSTRENVTAAVLPMTMNLGLTGMLVSKGIQNRQIKKKQEPCGRLVDAWNSYFFLPRRLEVILAKG</sequence>
<evidence type="ECO:0000313" key="2">
    <source>
        <dbReference type="Proteomes" id="UP000076761"/>
    </source>
</evidence>
<accession>A0A165R717</accession>
<gene>
    <name evidence="1" type="ORF">NEOLEDRAFT_1049519</name>
</gene>
<evidence type="ECO:0000313" key="1">
    <source>
        <dbReference type="EMBL" id="KZT23391.1"/>
    </source>
</evidence>
<dbReference type="Pfam" id="PF15496">
    <property type="entry name" value="DUF4646"/>
    <property type="match status" value="1"/>
</dbReference>